<evidence type="ECO:0000256" key="5">
    <source>
        <dbReference type="ARBA" id="ARBA00022989"/>
    </source>
</evidence>
<evidence type="ECO:0000256" key="8">
    <source>
        <dbReference type="SAM" id="MobiDB-lite"/>
    </source>
</evidence>
<keyword evidence="5 9" id="KW-1133">Transmembrane helix</keyword>
<evidence type="ECO:0000256" key="1">
    <source>
        <dbReference type="ARBA" id="ARBA00004477"/>
    </source>
</evidence>
<evidence type="ECO:0000256" key="4">
    <source>
        <dbReference type="ARBA" id="ARBA00022824"/>
    </source>
</evidence>
<dbReference type="PANTHER" id="PTHR21212:SF0">
    <property type="entry name" value="SEIPIN"/>
    <property type="match status" value="1"/>
</dbReference>
<dbReference type="CDD" id="cd23995">
    <property type="entry name" value="Seipin_BSCL2_like"/>
    <property type="match status" value="1"/>
</dbReference>
<dbReference type="OrthoDB" id="3990054at2759"/>
<feature type="compositionally biased region" description="Basic and acidic residues" evidence="8">
    <location>
        <begin position="289"/>
        <end position="298"/>
    </location>
</feature>
<evidence type="ECO:0000256" key="9">
    <source>
        <dbReference type="SAM" id="Phobius"/>
    </source>
</evidence>
<evidence type="ECO:0000313" key="11">
    <source>
        <dbReference type="Proteomes" id="UP000596742"/>
    </source>
</evidence>
<reference evidence="10" key="1">
    <citation type="submission" date="2018-11" db="EMBL/GenBank/DDBJ databases">
        <authorList>
            <person name="Alioto T."/>
            <person name="Alioto T."/>
        </authorList>
    </citation>
    <scope>NUCLEOTIDE SEQUENCE</scope>
</reference>
<keyword evidence="6" id="KW-0443">Lipid metabolism</keyword>
<dbReference type="Pfam" id="PF06775">
    <property type="entry name" value="Seipin"/>
    <property type="match status" value="1"/>
</dbReference>
<keyword evidence="11" id="KW-1185">Reference proteome</keyword>
<evidence type="ECO:0000313" key="10">
    <source>
        <dbReference type="EMBL" id="VDI06456.1"/>
    </source>
</evidence>
<dbReference type="PANTHER" id="PTHR21212">
    <property type="entry name" value="BERNARDINELLI-SEIP CONGENITAL LIPODYSTROPHY 2 HOMOLOG BSCL2 PROTEIN"/>
    <property type="match status" value="1"/>
</dbReference>
<name>A0A8B6CLB9_MYTGA</name>
<feature type="transmembrane region" description="Helical" evidence="9">
    <location>
        <begin position="225"/>
        <end position="255"/>
    </location>
</feature>
<accession>A0A8B6CLB9</accession>
<dbReference type="GO" id="GO:0006629">
    <property type="term" value="P:lipid metabolic process"/>
    <property type="evidence" value="ECO:0007669"/>
    <property type="project" value="UniProtKB-KW"/>
</dbReference>
<keyword evidence="3 9" id="KW-0812">Transmembrane</keyword>
<gene>
    <name evidence="10" type="ORF">MGAL_10B039940</name>
</gene>
<organism evidence="10 11">
    <name type="scientific">Mytilus galloprovincialis</name>
    <name type="common">Mediterranean mussel</name>
    <dbReference type="NCBI Taxonomy" id="29158"/>
    <lineage>
        <taxon>Eukaryota</taxon>
        <taxon>Metazoa</taxon>
        <taxon>Spiralia</taxon>
        <taxon>Lophotrochozoa</taxon>
        <taxon>Mollusca</taxon>
        <taxon>Bivalvia</taxon>
        <taxon>Autobranchia</taxon>
        <taxon>Pteriomorphia</taxon>
        <taxon>Mytilida</taxon>
        <taxon>Mytiloidea</taxon>
        <taxon>Mytilidae</taxon>
        <taxon>Mytilinae</taxon>
        <taxon>Mytilus</taxon>
    </lineage>
</organism>
<dbReference type="AlphaFoldDB" id="A0A8B6CLB9"/>
<comment type="subcellular location">
    <subcellularLocation>
        <location evidence="1">Endoplasmic reticulum membrane</location>
        <topology evidence="1">Multi-pass membrane protein</topology>
    </subcellularLocation>
</comment>
<evidence type="ECO:0000256" key="3">
    <source>
        <dbReference type="ARBA" id="ARBA00022692"/>
    </source>
</evidence>
<feature type="compositionally biased region" description="Low complexity" evidence="8">
    <location>
        <begin position="306"/>
        <end position="316"/>
    </location>
</feature>
<dbReference type="EMBL" id="UYJE01001939">
    <property type="protein sequence ID" value="VDI06456.1"/>
    <property type="molecule type" value="Genomic_DNA"/>
</dbReference>
<evidence type="ECO:0000256" key="2">
    <source>
        <dbReference type="ARBA" id="ARBA00022064"/>
    </source>
</evidence>
<evidence type="ECO:0000256" key="7">
    <source>
        <dbReference type="ARBA" id="ARBA00023136"/>
    </source>
</evidence>
<comment type="caution">
    <text evidence="10">The sequence shown here is derived from an EMBL/GenBank/DDBJ whole genome shotgun (WGS) entry which is preliminary data.</text>
</comment>
<evidence type="ECO:0000256" key="6">
    <source>
        <dbReference type="ARBA" id="ARBA00023098"/>
    </source>
</evidence>
<dbReference type="GO" id="GO:0140042">
    <property type="term" value="P:lipid droplet formation"/>
    <property type="evidence" value="ECO:0007669"/>
    <property type="project" value="UniProtKB-ARBA"/>
</dbReference>
<dbReference type="Proteomes" id="UP000596742">
    <property type="component" value="Unassembled WGS sequence"/>
</dbReference>
<proteinExistence type="predicted"/>
<dbReference type="GO" id="GO:0005789">
    <property type="term" value="C:endoplasmic reticulum membrane"/>
    <property type="evidence" value="ECO:0007669"/>
    <property type="project" value="UniProtKB-SubCell"/>
</dbReference>
<dbReference type="InterPro" id="IPR009617">
    <property type="entry name" value="Seipin"/>
</dbReference>
<feature type="region of interest" description="Disordered" evidence="8">
    <location>
        <begin position="289"/>
        <end position="348"/>
    </location>
</feature>
<protein>
    <recommendedName>
        <fullName evidence="2">Seipin</fullName>
    </recommendedName>
</protein>
<keyword evidence="4" id="KW-0256">Endoplasmic reticulum</keyword>
<sequence>MILMFIRNTIDWFQETTKKSFFKLKNVVTTIIIVIFVFIILLWLSVFMYGSFYYSYMPTESYILPVHLNFRTCDVGMGACSFPSANISLLKSGQENMFVTGQLYSIVLNLDLPESNVNKELGMFIVKLQLYNKNGDSLSSATRSVSTMLHYRSELLRVLDTFVFSPLLLSGFVEQKQMLMIEFFSNYVDDAYNPAVGIIVEIQNLHVQLYTMVLKMYAKFTGLRYFLYHWPMLSALFGISCNLVMLLFIALLSWYQCLSTKKTNSSEYNSYDDDFESLEERRKRIRKMMDKEKEDKRLSTSKSLPEFGETETIAGETTEELLPDSDNTSDSILRHRHIKHYSDQDHDS</sequence>
<feature type="transmembrane region" description="Helical" evidence="9">
    <location>
        <begin position="27"/>
        <end position="49"/>
    </location>
</feature>
<keyword evidence="7 9" id="KW-0472">Membrane</keyword>